<feature type="region of interest" description="Disordered" evidence="1">
    <location>
        <begin position="272"/>
        <end position="295"/>
    </location>
</feature>
<evidence type="ECO:0000259" key="3">
    <source>
        <dbReference type="SMART" id="SM00563"/>
    </source>
</evidence>
<accession>A0A316YSL3</accession>
<keyword evidence="5" id="KW-1185">Reference proteome</keyword>
<dbReference type="Proteomes" id="UP000245768">
    <property type="component" value="Unassembled WGS sequence"/>
</dbReference>
<keyword evidence="2" id="KW-0472">Membrane</keyword>
<dbReference type="CDD" id="cd07992">
    <property type="entry name" value="LPLAT_AAK14816-like"/>
    <property type="match status" value="1"/>
</dbReference>
<dbReference type="InParanoid" id="A0A316YSL3"/>
<dbReference type="OrthoDB" id="1044435at2759"/>
<evidence type="ECO:0000313" key="5">
    <source>
        <dbReference type="Proteomes" id="UP000245768"/>
    </source>
</evidence>
<evidence type="ECO:0000256" key="1">
    <source>
        <dbReference type="SAM" id="MobiDB-lite"/>
    </source>
</evidence>
<name>A0A316YSL3_9BASI</name>
<feature type="domain" description="Phospholipid/glycerol acyltransferase" evidence="3">
    <location>
        <begin position="62"/>
        <end position="187"/>
    </location>
</feature>
<protein>
    <recommendedName>
        <fullName evidence="3">Phospholipid/glycerol acyltransferase domain-containing protein</fullName>
    </recommendedName>
</protein>
<dbReference type="EMBL" id="KZ819635">
    <property type="protein sequence ID" value="PWN91658.1"/>
    <property type="molecule type" value="Genomic_DNA"/>
</dbReference>
<gene>
    <name evidence="4" type="ORF">FA10DRAFT_72550</name>
</gene>
<dbReference type="AlphaFoldDB" id="A0A316YSL3"/>
<dbReference type="PANTHER" id="PTHR31605:SF0">
    <property type="entry name" value="GLYCEROL-3-PHOSPHATE O-ACYLTRANSFERASE 1"/>
    <property type="match status" value="1"/>
</dbReference>
<dbReference type="STRING" id="215250.A0A316YSL3"/>
<feature type="transmembrane region" description="Helical" evidence="2">
    <location>
        <begin position="457"/>
        <end position="481"/>
    </location>
</feature>
<reference evidence="4 5" key="1">
    <citation type="journal article" date="2018" name="Mol. Biol. Evol.">
        <title>Broad Genomic Sampling Reveals a Smut Pathogenic Ancestry of the Fungal Clade Ustilaginomycotina.</title>
        <authorList>
            <person name="Kijpornyongpan T."/>
            <person name="Mondo S.J."/>
            <person name="Barry K."/>
            <person name="Sandor L."/>
            <person name="Lee J."/>
            <person name="Lipzen A."/>
            <person name="Pangilinan J."/>
            <person name="LaButti K."/>
            <person name="Hainaut M."/>
            <person name="Henrissat B."/>
            <person name="Grigoriev I.V."/>
            <person name="Spatafora J.W."/>
            <person name="Aime M.C."/>
        </authorList>
    </citation>
    <scope>NUCLEOTIDE SEQUENCE [LARGE SCALE GENOMIC DNA]</scope>
    <source>
        <strain evidence="4 5">MCA 4198</strain>
    </source>
</reference>
<dbReference type="GO" id="GO:0008654">
    <property type="term" value="P:phospholipid biosynthetic process"/>
    <property type="evidence" value="ECO:0007669"/>
    <property type="project" value="TreeGrafter"/>
</dbReference>
<proteinExistence type="predicted"/>
<dbReference type="GO" id="GO:0016287">
    <property type="term" value="F:glycerone-phosphate O-acyltransferase activity"/>
    <property type="evidence" value="ECO:0007669"/>
    <property type="project" value="TreeGrafter"/>
</dbReference>
<dbReference type="RefSeq" id="XP_025378856.1">
    <property type="nucleotide sequence ID" value="XM_025525662.1"/>
</dbReference>
<keyword evidence="2" id="KW-1133">Transmembrane helix</keyword>
<dbReference type="GeneID" id="37047578"/>
<dbReference type="PANTHER" id="PTHR31605">
    <property type="entry name" value="GLYCEROL-3-PHOSPHATE O-ACYLTRANSFERASE 1"/>
    <property type="match status" value="1"/>
</dbReference>
<sequence length="675" mass="73594">MANALAPRTGASDGADAAKEIKGAGFGPMYNVMRFIGERSAAHFFRRVEVIGGHDVPKDGPFILCCTHFSTIMDVAIISAELPHRRPIHYWAKRGLYKRQPFRWILHSSGNIQVDRQTKNNQDLFAGTFKAMEAGEAIGLFPEGGSYTEHRLHSMKAGAAWAALEYAKHMGSDKTKVTIVPASINYTDKSRFRSDAVFQFGPAFSVDEYTQEFLSDAQVATEVAARKDFPFDVQPRDPLASVPHTPGPSIIVSGDNGPHPETRMRLGLDIGDQSRNGSALQTPLDPNGPTLDRAETNGVSLLQTPSSTVSKAPSSSSGARSAVKKLTDRIGAEIYKLTIDAPDWATWHGIKMARELIWTRGGSLPLRDLVPISNAIVTILNLDTPESRKAKEALVTLQAMVIASSTDVYTLNALEKAFGRRSSPRSTSILALIPTGQDAAQALPSLKLSLLYFGEQLLWLLVRLPYVLPLALVYVPAYAVGWGLSLRYASHEEESMASAKSLCAFVIAALTHGLVIFVVAALMLFTPPGWLLGLGVSYAIEKLHVWLLNESYDRIKKLVASIRVLLAVIGVRSGVMPQRGSEDEAVRLAREILYDRPAIQWSYIKTLRMGGLGAGDSAGEKEERQTKAMERPPIASVMGAAIESRKRAQIALAELLATDQVRASTLSNYLPPVRK</sequence>
<feature type="transmembrane region" description="Helical" evidence="2">
    <location>
        <begin position="502"/>
        <end position="524"/>
    </location>
</feature>
<organism evidence="4 5">
    <name type="scientific">Acaromyces ingoldii</name>
    <dbReference type="NCBI Taxonomy" id="215250"/>
    <lineage>
        <taxon>Eukaryota</taxon>
        <taxon>Fungi</taxon>
        <taxon>Dikarya</taxon>
        <taxon>Basidiomycota</taxon>
        <taxon>Ustilaginomycotina</taxon>
        <taxon>Exobasidiomycetes</taxon>
        <taxon>Exobasidiales</taxon>
        <taxon>Cryptobasidiaceae</taxon>
        <taxon>Acaromyces</taxon>
    </lineage>
</organism>
<dbReference type="Pfam" id="PF01553">
    <property type="entry name" value="Acyltransferase"/>
    <property type="match status" value="1"/>
</dbReference>
<dbReference type="GO" id="GO:0004366">
    <property type="term" value="F:glycerol-3-phosphate O-acyltransferase activity"/>
    <property type="evidence" value="ECO:0007669"/>
    <property type="project" value="TreeGrafter"/>
</dbReference>
<dbReference type="InterPro" id="IPR002123">
    <property type="entry name" value="Plipid/glycerol_acylTrfase"/>
</dbReference>
<evidence type="ECO:0000313" key="4">
    <source>
        <dbReference type="EMBL" id="PWN91658.1"/>
    </source>
</evidence>
<keyword evidence="2" id="KW-0812">Transmembrane</keyword>
<dbReference type="SMART" id="SM00563">
    <property type="entry name" value="PlsC"/>
    <property type="match status" value="1"/>
</dbReference>
<evidence type="ECO:0000256" key="2">
    <source>
        <dbReference type="SAM" id="Phobius"/>
    </source>
</evidence>
<dbReference type="SUPFAM" id="SSF69593">
    <property type="entry name" value="Glycerol-3-phosphate (1)-acyltransferase"/>
    <property type="match status" value="1"/>
</dbReference>
<dbReference type="InterPro" id="IPR052744">
    <property type="entry name" value="GPAT/DAPAT"/>
</dbReference>